<dbReference type="Proteomes" id="UP000299102">
    <property type="component" value="Unassembled WGS sequence"/>
</dbReference>
<comment type="caution">
    <text evidence="1">The sequence shown here is derived from an EMBL/GenBank/DDBJ whole genome shotgun (WGS) entry which is preliminary data.</text>
</comment>
<dbReference type="AlphaFoldDB" id="A0A4C1T469"/>
<proteinExistence type="predicted"/>
<sequence>MVSQAAIKHLTEMYSTTFCPGMPVQFEKDGGRANVGKKYIDMSPAASAGQLCALCLSIPILLSDPSGNNQAE</sequence>
<accession>A0A4C1T469</accession>
<reference evidence="1 2" key="1">
    <citation type="journal article" date="2019" name="Commun. Biol.">
        <title>The bagworm genome reveals a unique fibroin gene that provides high tensile strength.</title>
        <authorList>
            <person name="Kono N."/>
            <person name="Nakamura H."/>
            <person name="Ohtoshi R."/>
            <person name="Tomita M."/>
            <person name="Numata K."/>
            <person name="Arakawa K."/>
        </authorList>
    </citation>
    <scope>NUCLEOTIDE SEQUENCE [LARGE SCALE GENOMIC DNA]</scope>
</reference>
<evidence type="ECO:0000313" key="1">
    <source>
        <dbReference type="EMBL" id="GBP08996.1"/>
    </source>
</evidence>
<dbReference type="EMBL" id="BGZK01004437">
    <property type="protein sequence ID" value="GBP08996.1"/>
    <property type="molecule type" value="Genomic_DNA"/>
</dbReference>
<keyword evidence="2" id="KW-1185">Reference proteome</keyword>
<protein>
    <submittedName>
        <fullName evidence="1">Uncharacterized protein</fullName>
    </submittedName>
</protein>
<organism evidence="1 2">
    <name type="scientific">Eumeta variegata</name>
    <name type="common">Bagworm moth</name>
    <name type="synonym">Eumeta japonica</name>
    <dbReference type="NCBI Taxonomy" id="151549"/>
    <lineage>
        <taxon>Eukaryota</taxon>
        <taxon>Metazoa</taxon>
        <taxon>Ecdysozoa</taxon>
        <taxon>Arthropoda</taxon>
        <taxon>Hexapoda</taxon>
        <taxon>Insecta</taxon>
        <taxon>Pterygota</taxon>
        <taxon>Neoptera</taxon>
        <taxon>Endopterygota</taxon>
        <taxon>Lepidoptera</taxon>
        <taxon>Glossata</taxon>
        <taxon>Ditrysia</taxon>
        <taxon>Tineoidea</taxon>
        <taxon>Psychidae</taxon>
        <taxon>Oiketicinae</taxon>
        <taxon>Eumeta</taxon>
    </lineage>
</organism>
<gene>
    <name evidence="1" type="ORF">EVAR_72646_1</name>
</gene>
<name>A0A4C1T469_EUMVA</name>
<evidence type="ECO:0000313" key="2">
    <source>
        <dbReference type="Proteomes" id="UP000299102"/>
    </source>
</evidence>